<accession>A0A845I3S8</accession>
<evidence type="ECO:0000256" key="1">
    <source>
        <dbReference type="SAM" id="Phobius"/>
    </source>
</evidence>
<dbReference type="PROSITE" id="PS00409">
    <property type="entry name" value="PROKAR_NTER_METHYL"/>
    <property type="match status" value="1"/>
</dbReference>
<dbReference type="InterPro" id="IPR012902">
    <property type="entry name" value="N_methyl_site"/>
</dbReference>
<name>A0A845I3S8_9BURK</name>
<proteinExistence type="predicted"/>
<reference evidence="2" key="1">
    <citation type="submission" date="2019-12" db="EMBL/GenBank/DDBJ databases">
        <title>Novel species isolated from a subtropical stream in China.</title>
        <authorList>
            <person name="Lu H."/>
        </authorList>
    </citation>
    <scope>NUCLEOTIDE SEQUENCE [LARGE SCALE GENOMIC DNA]</scope>
    <source>
        <strain evidence="2">FT93W</strain>
    </source>
</reference>
<dbReference type="Pfam" id="PF07963">
    <property type="entry name" value="N_methyl"/>
    <property type="match status" value="1"/>
</dbReference>
<organism evidence="2 3">
    <name type="scientific">Duganella fentianensis</name>
    <dbReference type="NCBI Taxonomy" id="2692177"/>
    <lineage>
        <taxon>Bacteria</taxon>
        <taxon>Pseudomonadati</taxon>
        <taxon>Pseudomonadota</taxon>
        <taxon>Betaproteobacteria</taxon>
        <taxon>Burkholderiales</taxon>
        <taxon>Oxalobacteraceae</taxon>
        <taxon>Telluria group</taxon>
        <taxon>Duganella</taxon>
    </lineage>
</organism>
<dbReference type="SUPFAM" id="SSF54523">
    <property type="entry name" value="Pili subunits"/>
    <property type="match status" value="1"/>
</dbReference>
<keyword evidence="3" id="KW-1185">Reference proteome</keyword>
<evidence type="ECO:0000313" key="2">
    <source>
        <dbReference type="EMBL" id="MYN45528.1"/>
    </source>
</evidence>
<dbReference type="NCBIfam" id="TIGR02532">
    <property type="entry name" value="IV_pilin_GFxxxE"/>
    <property type="match status" value="1"/>
</dbReference>
<keyword evidence="1" id="KW-1133">Transmembrane helix</keyword>
<comment type="caution">
    <text evidence="2">The sequence shown here is derived from an EMBL/GenBank/DDBJ whole genome shotgun (WGS) entry which is preliminary data.</text>
</comment>
<dbReference type="InterPro" id="IPR045584">
    <property type="entry name" value="Pilin-like"/>
</dbReference>
<dbReference type="RefSeq" id="WP_161035126.1">
    <property type="nucleotide sequence ID" value="NZ_WWCL01000002.1"/>
</dbReference>
<dbReference type="Gene3D" id="3.55.40.10">
    <property type="entry name" value="minor pseudopilin epsh domain"/>
    <property type="match status" value="1"/>
</dbReference>
<protein>
    <submittedName>
        <fullName evidence="2">Prepilin-type N-terminal cleavage/methylation domain-containing protein</fullName>
    </submittedName>
</protein>
<keyword evidence="1" id="KW-0812">Transmembrane</keyword>
<gene>
    <name evidence="2" type="ORF">GTP23_10765</name>
</gene>
<evidence type="ECO:0000313" key="3">
    <source>
        <dbReference type="Proteomes" id="UP000444316"/>
    </source>
</evidence>
<keyword evidence="1" id="KW-0472">Membrane</keyword>
<dbReference type="EMBL" id="WWCL01000002">
    <property type="protein sequence ID" value="MYN45528.1"/>
    <property type="molecule type" value="Genomic_DNA"/>
</dbReference>
<dbReference type="Proteomes" id="UP000444316">
    <property type="component" value="Unassembled WGS sequence"/>
</dbReference>
<sequence>MFQLMPLRPPLPARMRGLTLLELLITLSIFGFMLAIGLPNASNWLLANRARSASEFYAEGFSMARRQAVLHNTFSRISLTPNVNTGQMNWQVDLCFVSANTQCGAAEGGWSTVDAAAANDPEGAAGFKSVLRVADALPNSEALLPSTVPEGSSQVYFTPMGWVDTRFAERLTRLQLQPDSRFHGDVPSVALVVTLAGMATKCQPDVPASDTRACPP</sequence>
<feature type="transmembrane region" description="Helical" evidence="1">
    <location>
        <begin position="20"/>
        <end position="41"/>
    </location>
</feature>
<dbReference type="AlphaFoldDB" id="A0A845I3S8"/>